<accession>A0ABT9NS39</accession>
<dbReference type="InterPro" id="IPR005693">
    <property type="entry name" value="Mce"/>
</dbReference>
<dbReference type="EMBL" id="JAUSQM010000001">
    <property type="protein sequence ID" value="MDP9823213.1"/>
    <property type="molecule type" value="Genomic_DNA"/>
</dbReference>
<evidence type="ECO:0000313" key="4">
    <source>
        <dbReference type="Proteomes" id="UP001240447"/>
    </source>
</evidence>
<evidence type="ECO:0000259" key="2">
    <source>
        <dbReference type="Pfam" id="PF11887"/>
    </source>
</evidence>
<evidence type="ECO:0000313" key="3">
    <source>
        <dbReference type="EMBL" id="MDP9823213.1"/>
    </source>
</evidence>
<keyword evidence="4" id="KW-1185">Reference proteome</keyword>
<dbReference type="NCBIfam" id="TIGR00996">
    <property type="entry name" value="Mtu_fam_mce"/>
    <property type="match status" value="1"/>
</dbReference>
<dbReference type="InterPro" id="IPR052336">
    <property type="entry name" value="MlaD_Phospholipid_Transporter"/>
</dbReference>
<dbReference type="InterPro" id="IPR003399">
    <property type="entry name" value="Mce/MlaD"/>
</dbReference>
<comment type="caution">
    <text evidence="3">The sequence shown here is derived from an EMBL/GenBank/DDBJ whole genome shotgun (WGS) entry which is preliminary data.</text>
</comment>
<dbReference type="Pfam" id="PF11887">
    <property type="entry name" value="Mce4_CUP1"/>
    <property type="match status" value="1"/>
</dbReference>
<dbReference type="Pfam" id="PF02470">
    <property type="entry name" value="MlaD"/>
    <property type="match status" value="1"/>
</dbReference>
<dbReference type="InterPro" id="IPR024516">
    <property type="entry name" value="Mce_C"/>
</dbReference>
<sequence>MRSLFHFSQRDPSRATMMARGTVLIVVVAAVVAVLTAFGRGAFEDRFAVTVVFDDIGGALIAGDDVKVNGVIVGEIKEIRSAPGSRRGAEVEVALDPRHAKQVPAAVTARILPATVFGTTFVDLVPAEGAAGGSDRAVIQAGQRIEQDTSAETLELQKILDGLDRVVTALGPAQLATALENLAGALDGNGEQLGRTIDTVATYFTRLNPRMPLVRENLDLLATNLELLQGYGDDLFDAVDDAAVAATTLVEQEGELTEVLTGGTKLFNALGRLLDENEQGLVDALFSTAVAVDTLYEGRQKLPQGLVSTFDFVKSFSTAMDEGPYLKIRSLIQLPARPTYTKADCPWYGDVPGRGCTNGAR</sequence>
<dbReference type="RefSeq" id="WP_181641530.1">
    <property type="nucleotide sequence ID" value="NZ_CCXJ01000076.1"/>
</dbReference>
<gene>
    <name evidence="3" type="ORF">J2S59_003022</name>
</gene>
<reference evidence="3 4" key="1">
    <citation type="submission" date="2023-07" db="EMBL/GenBank/DDBJ databases">
        <title>Sequencing the genomes of 1000 actinobacteria strains.</title>
        <authorList>
            <person name="Klenk H.-P."/>
        </authorList>
    </citation>
    <scope>NUCLEOTIDE SEQUENCE [LARGE SCALE GENOMIC DNA]</scope>
    <source>
        <strain evidence="3 4">GD13</strain>
    </source>
</reference>
<name>A0ABT9NS39_9ACTN</name>
<dbReference type="PANTHER" id="PTHR33371:SF19">
    <property type="entry name" value="MCE-FAMILY PROTEIN MCE4A"/>
    <property type="match status" value="1"/>
</dbReference>
<proteinExistence type="predicted"/>
<evidence type="ECO:0000259" key="1">
    <source>
        <dbReference type="Pfam" id="PF02470"/>
    </source>
</evidence>
<feature type="domain" description="Mammalian cell entry C-terminal" evidence="2">
    <location>
        <begin position="137"/>
        <end position="311"/>
    </location>
</feature>
<protein>
    <submittedName>
        <fullName evidence="3">Phospholipid/cholesterol/gamma-HCH transport system substrate-binding protein</fullName>
    </submittedName>
</protein>
<dbReference type="PANTHER" id="PTHR33371">
    <property type="entry name" value="INTERMEMBRANE PHOSPHOLIPID TRANSPORT SYSTEM BINDING PROTEIN MLAD-RELATED"/>
    <property type="match status" value="1"/>
</dbReference>
<dbReference type="Proteomes" id="UP001240447">
    <property type="component" value="Unassembled WGS sequence"/>
</dbReference>
<feature type="domain" description="Mce/MlaD" evidence="1">
    <location>
        <begin position="49"/>
        <end position="126"/>
    </location>
</feature>
<organism evidence="3 4">
    <name type="scientific">Nocardioides massiliensis</name>
    <dbReference type="NCBI Taxonomy" id="1325935"/>
    <lineage>
        <taxon>Bacteria</taxon>
        <taxon>Bacillati</taxon>
        <taxon>Actinomycetota</taxon>
        <taxon>Actinomycetes</taxon>
        <taxon>Propionibacteriales</taxon>
        <taxon>Nocardioidaceae</taxon>
        <taxon>Nocardioides</taxon>
    </lineage>
</organism>